<feature type="region of interest" description="Disordered" evidence="2">
    <location>
        <begin position="75"/>
        <end position="99"/>
    </location>
</feature>
<reference evidence="4" key="1">
    <citation type="submission" date="2016-05" db="EMBL/GenBank/DDBJ databases">
        <authorList>
            <person name="Lavstsen T."/>
            <person name="Jespersen J.S."/>
        </authorList>
    </citation>
    <scope>NUCLEOTIDE SEQUENCE</scope>
    <source>
        <tissue evidence="4">Brain</tissue>
    </source>
</reference>
<dbReference type="PROSITE" id="PS50158">
    <property type="entry name" value="ZF_CCHC"/>
    <property type="match status" value="1"/>
</dbReference>
<protein>
    <submittedName>
        <fullName evidence="4">Zf-CCHC domain containing protein</fullName>
    </submittedName>
</protein>
<dbReference type="EMBL" id="HAEH01005649">
    <property type="protein sequence ID" value="SBR77069.1"/>
    <property type="molecule type" value="Transcribed_RNA"/>
</dbReference>
<name>A0A1A8P7M5_9TELE</name>
<proteinExistence type="predicted"/>
<feature type="non-terminal residue" evidence="4">
    <location>
        <position position="1"/>
    </location>
</feature>
<evidence type="ECO:0000313" key="4">
    <source>
        <dbReference type="EMBL" id="SBR77069.1"/>
    </source>
</evidence>
<dbReference type="InterPro" id="IPR001878">
    <property type="entry name" value="Znf_CCHC"/>
</dbReference>
<dbReference type="SMART" id="SM00343">
    <property type="entry name" value="ZnF_C2HC"/>
    <property type="match status" value="1"/>
</dbReference>
<organism evidence="4">
    <name type="scientific">Nothobranchius rachovii</name>
    <name type="common">bluefin notho</name>
    <dbReference type="NCBI Taxonomy" id="451742"/>
    <lineage>
        <taxon>Eukaryota</taxon>
        <taxon>Metazoa</taxon>
        <taxon>Chordata</taxon>
        <taxon>Craniata</taxon>
        <taxon>Vertebrata</taxon>
        <taxon>Euteleostomi</taxon>
        <taxon>Actinopterygii</taxon>
        <taxon>Neopterygii</taxon>
        <taxon>Teleostei</taxon>
        <taxon>Neoteleostei</taxon>
        <taxon>Acanthomorphata</taxon>
        <taxon>Ovalentaria</taxon>
        <taxon>Atherinomorphae</taxon>
        <taxon>Cyprinodontiformes</taxon>
        <taxon>Nothobranchiidae</taxon>
        <taxon>Nothobranchius</taxon>
    </lineage>
</organism>
<reference evidence="4" key="2">
    <citation type="submission" date="2016-06" db="EMBL/GenBank/DDBJ databases">
        <title>The genome of a short-lived fish provides insights into sex chromosome evolution and the genetic control of aging.</title>
        <authorList>
            <person name="Reichwald K."/>
            <person name="Felder M."/>
            <person name="Petzold A."/>
            <person name="Koch P."/>
            <person name="Groth M."/>
            <person name="Platzer M."/>
        </authorList>
    </citation>
    <scope>NUCLEOTIDE SEQUENCE</scope>
    <source>
        <tissue evidence="4">Brain</tissue>
    </source>
</reference>
<dbReference type="SUPFAM" id="SSF57756">
    <property type="entry name" value="Retrovirus zinc finger-like domains"/>
    <property type="match status" value="1"/>
</dbReference>
<accession>A0A1A8P7M5</accession>
<feature type="domain" description="CCHC-type" evidence="3">
    <location>
        <begin position="61"/>
        <end position="76"/>
    </location>
</feature>
<evidence type="ECO:0000259" key="3">
    <source>
        <dbReference type="PROSITE" id="PS50158"/>
    </source>
</evidence>
<dbReference type="AlphaFoldDB" id="A0A1A8P7M5"/>
<keyword evidence="1" id="KW-0863">Zinc-finger</keyword>
<dbReference type="GO" id="GO:0003676">
    <property type="term" value="F:nucleic acid binding"/>
    <property type="evidence" value="ECO:0007669"/>
    <property type="project" value="InterPro"/>
</dbReference>
<evidence type="ECO:0000256" key="2">
    <source>
        <dbReference type="SAM" id="MobiDB-lite"/>
    </source>
</evidence>
<dbReference type="InterPro" id="IPR036875">
    <property type="entry name" value="Znf_CCHC_sf"/>
</dbReference>
<gene>
    <name evidence="4" type="primary">TTRE_0000964001</name>
</gene>
<dbReference type="GO" id="GO:0008270">
    <property type="term" value="F:zinc ion binding"/>
    <property type="evidence" value="ECO:0007669"/>
    <property type="project" value="UniProtKB-KW"/>
</dbReference>
<sequence length="99" mass="10575">RLSFPTTMADPLRRVEQAEVIPVGLLGRPSLVGAAKQEAMPEEVDEVSQARLGQTPSTSLCYRCGEPGHLARDCPSPCPRPQSGQQRPPALANASRVGQ</sequence>
<keyword evidence="1" id="KW-0862">Zinc</keyword>
<dbReference type="Pfam" id="PF00098">
    <property type="entry name" value="zf-CCHC"/>
    <property type="match status" value="1"/>
</dbReference>
<keyword evidence="1" id="KW-0479">Metal-binding</keyword>
<evidence type="ECO:0000256" key="1">
    <source>
        <dbReference type="PROSITE-ProRule" id="PRU00047"/>
    </source>
</evidence>
<dbReference type="Gene3D" id="4.10.60.10">
    <property type="entry name" value="Zinc finger, CCHC-type"/>
    <property type="match status" value="1"/>
</dbReference>